<evidence type="ECO:0000313" key="2">
    <source>
        <dbReference type="EMBL" id="WZL71248.1"/>
    </source>
</evidence>
<proteinExistence type="predicted"/>
<feature type="region of interest" description="Disordered" evidence="1">
    <location>
        <begin position="38"/>
        <end position="64"/>
    </location>
</feature>
<sequence>MHEENQAPTEVSEDHVNDGLDTDKILEMAKLFKTLMANDQDEDEVNNKDENKDEVKVNQDTEVNKSSEQNNIFQLLEMAKLFSNLMGNNSTQNQPQITNSAPIVYPSSSILFDETVHTPQMKVIKAAIPYMKVHHQRVLGVFIKFLELKKVMDIYKNNSSPLSTVSLSTNPNWKIDMLTSIRPHCTVEKQCVVDMMSKVIDIGELMKKMHSLKLNESVKTQTDTNGPNQKQALIQALSPMLNENQRQMLNMLTTLMGPT</sequence>
<gene>
    <name evidence="2" type="ORF">QBE51_06990</name>
</gene>
<feature type="compositionally biased region" description="Basic and acidic residues" evidence="1">
    <location>
        <begin position="12"/>
        <end position="22"/>
    </location>
</feature>
<evidence type="ECO:0000313" key="3">
    <source>
        <dbReference type="Proteomes" id="UP001486565"/>
    </source>
</evidence>
<dbReference type="RefSeq" id="WP_341878212.1">
    <property type="nucleotide sequence ID" value="NZ_CP121687.1"/>
</dbReference>
<reference evidence="2 3" key="1">
    <citation type="submission" date="2023-03" db="EMBL/GenBank/DDBJ databases">
        <title>Novel Species.</title>
        <authorList>
            <person name="Ma S."/>
        </authorList>
    </citation>
    <scope>NUCLEOTIDE SEQUENCE [LARGE SCALE GENOMIC DNA]</scope>
    <source>
        <strain evidence="2 3">LIND6LT2</strain>
    </source>
</reference>
<organism evidence="2 3">
    <name type="scientific">Defluviitalea saccharophila</name>
    <dbReference type="NCBI Taxonomy" id="879970"/>
    <lineage>
        <taxon>Bacteria</taxon>
        <taxon>Bacillati</taxon>
        <taxon>Bacillota</taxon>
        <taxon>Clostridia</taxon>
        <taxon>Lachnospirales</taxon>
        <taxon>Defluviitaleaceae</taxon>
        <taxon>Defluviitalea</taxon>
    </lineage>
</organism>
<accession>A0ABZ2Y7C0</accession>
<feature type="region of interest" description="Disordered" evidence="1">
    <location>
        <begin position="1"/>
        <end position="22"/>
    </location>
</feature>
<dbReference type="EMBL" id="CP121687">
    <property type="protein sequence ID" value="WZL71248.1"/>
    <property type="molecule type" value="Genomic_DNA"/>
</dbReference>
<name>A0ABZ2Y7C0_9FIRM</name>
<keyword evidence="3" id="KW-1185">Reference proteome</keyword>
<dbReference type="Proteomes" id="UP001486565">
    <property type="component" value="Chromosome"/>
</dbReference>
<evidence type="ECO:0000256" key="1">
    <source>
        <dbReference type="SAM" id="MobiDB-lite"/>
    </source>
</evidence>
<protein>
    <submittedName>
        <fullName evidence="2">Uncharacterized protein</fullName>
    </submittedName>
</protein>
<feature type="compositionally biased region" description="Basic and acidic residues" evidence="1">
    <location>
        <begin position="45"/>
        <end position="64"/>
    </location>
</feature>